<name>A0A0B2BY15_9SPHN</name>
<keyword evidence="11" id="KW-0464">Manganese</keyword>
<reference evidence="15 16" key="1">
    <citation type="submission" date="2014-11" db="EMBL/GenBank/DDBJ databases">
        <title>Draft genome sequence of Kirrobacter mercurialis.</title>
        <authorList>
            <person name="Coil D.A."/>
            <person name="Eisen J.A."/>
        </authorList>
    </citation>
    <scope>NUCLEOTIDE SEQUENCE [LARGE SCALE GENOMIC DNA]</scope>
    <source>
        <strain evidence="15 16">Coronado</strain>
    </source>
</reference>
<evidence type="ECO:0000256" key="3">
    <source>
        <dbReference type="ARBA" id="ARBA00011738"/>
    </source>
</evidence>
<dbReference type="GO" id="GO:0046983">
    <property type="term" value="F:protein dimerization activity"/>
    <property type="evidence" value="ECO:0007669"/>
    <property type="project" value="InterPro"/>
</dbReference>
<evidence type="ECO:0000256" key="11">
    <source>
        <dbReference type="ARBA" id="ARBA00023211"/>
    </source>
</evidence>
<dbReference type="Proteomes" id="UP000030988">
    <property type="component" value="Unassembled WGS sequence"/>
</dbReference>
<dbReference type="InterPro" id="IPR036388">
    <property type="entry name" value="WH-like_DNA-bd_sf"/>
</dbReference>
<evidence type="ECO:0000256" key="12">
    <source>
        <dbReference type="ARBA" id="ARBA00025185"/>
    </source>
</evidence>
<evidence type="ECO:0000256" key="4">
    <source>
        <dbReference type="ARBA" id="ARBA00022386"/>
    </source>
</evidence>
<dbReference type="CDD" id="cd00090">
    <property type="entry name" value="HTH_ARSR"/>
    <property type="match status" value="1"/>
</dbReference>
<evidence type="ECO:0000259" key="14">
    <source>
        <dbReference type="PROSITE" id="PS50944"/>
    </source>
</evidence>
<comment type="similarity">
    <text evidence="2">Belongs to the DtxR/MntR family.</text>
</comment>
<keyword evidence="5" id="KW-0963">Cytoplasm</keyword>
<keyword evidence="6" id="KW-0678">Repressor</keyword>
<proteinExistence type="inferred from homology"/>
<evidence type="ECO:0000256" key="7">
    <source>
        <dbReference type="ARBA" id="ARBA00023015"/>
    </source>
</evidence>
<dbReference type="AlphaFoldDB" id="A0A0B2BY15"/>
<dbReference type="GO" id="GO:0003700">
    <property type="term" value="F:DNA-binding transcription factor activity"/>
    <property type="evidence" value="ECO:0007669"/>
    <property type="project" value="InterPro"/>
</dbReference>
<dbReference type="InterPro" id="IPR036390">
    <property type="entry name" value="WH_DNA-bd_sf"/>
</dbReference>
<keyword evidence="10" id="KW-0804">Transcription</keyword>
<evidence type="ECO:0000313" key="15">
    <source>
        <dbReference type="EMBL" id="KHL24705.1"/>
    </source>
</evidence>
<evidence type="ECO:0000313" key="16">
    <source>
        <dbReference type="Proteomes" id="UP000030988"/>
    </source>
</evidence>
<sequence length="151" mass="16878">MTGSDAERVFERADAFRKVREAHQTEMAEDYVELIGDLIRQHGEARLTDIADNVGVTQATASKVVARLRRDGLVENRRYRSIFLSEAGQAMATMSRARHQVVFDFLRALGVDEPTAHEDSEGMEHHVSETTLGKLQALTAELRARNPQADS</sequence>
<keyword evidence="7" id="KW-0805">Transcription regulation</keyword>
<evidence type="ECO:0000256" key="1">
    <source>
        <dbReference type="ARBA" id="ARBA00004496"/>
    </source>
</evidence>
<accession>A0A0B2BY15</accession>
<dbReference type="InterPro" id="IPR001367">
    <property type="entry name" value="Fe_dep_repressor"/>
</dbReference>
<dbReference type="GO" id="GO:0005737">
    <property type="term" value="C:cytoplasm"/>
    <property type="evidence" value="ECO:0007669"/>
    <property type="project" value="UniProtKB-SubCell"/>
</dbReference>
<evidence type="ECO:0000256" key="2">
    <source>
        <dbReference type="ARBA" id="ARBA00007871"/>
    </source>
</evidence>
<dbReference type="PANTHER" id="PTHR33238:SF11">
    <property type="entry name" value="TRANSCRIPTIONAL REGULATOR MNTR"/>
    <property type="match status" value="1"/>
</dbReference>
<feature type="domain" description="HTH dtxR-type" evidence="14">
    <location>
        <begin position="25"/>
        <end position="85"/>
    </location>
</feature>
<dbReference type="SUPFAM" id="SSF46785">
    <property type="entry name" value="Winged helix' DNA-binding domain"/>
    <property type="match status" value="1"/>
</dbReference>
<evidence type="ECO:0000256" key="9">
    <source>
        <dbReference type="ARBA" id="ARBA00023159"/>
    </source>
</evidence>
<comment type="caution">
    <text evidence="15">The sequence shown here is derived from an EMBL/GenBank/DDBJ whole genome shotgun (WGS) entry which is preliminary data.</text>
</comment>
<keyword evidence="16" id="KW-1185">Reference proteome</keyword>
<dbReference type="OrthoDB" id="9791355at2"/>
<protein>
    <recommendedName>
        <fullName evidence="4">Transcriptional regulator MntR</fullName>
    </recommendedName>
    <alternativeName>
        <fullName evidence="13">Manganese transport regulator</fullName>
    </alternativeName>
</protein>
<keyword evidence="8" id="KW-0238">DNA-binding</keyword>
<dbReference type="Gene3D" id="1.10.10.10">
    <property type="entry name" value="Winged helix-like DNA-binding domain superfamily/Winged helix DNA-binding domain"/>
    <property type="match status" value="1"/>
</dbReference>
<dbReference type="Gene3D" id="1.10.60.10">
    <property type="entry name" value="Iron dependent repressor, metal binding and dimerisation domain"/>
    <property type="match status" value="1"/>
</dbReference>
<comment type="function">
    <text evidence="12">In the presence of manganese, represses expression of mntH and mntS. Up-regulates expression of mntP.</text>
</comment>
<dbReference type="PROSITE" id="PS50944">
    <property type="entry name" value="HTH_DTXR"/>
    <property type="match status" value="1"/>
</dbReference>
<evidence type="ECO:0000256" key="10">
    <source>
        <dbReference type="ARBA" id="ARBA00023163"/>
    </source>
</evidence>
<gene>
    <name evidence="15" type="ORF">PK98_12250</name>
</gene>
<dbReference type="RefSeq" id="WP_039097158.1">
    <property type="nucleotide sequence ID" value="NZ_JTDN01000002.1"/>
</dbReference>
<comment type="subunit">
    <text evidence="3">Homodimer.</text>
</comment>
<evidence type="ECO:0000256" key="6">
    <source>
        <dbReference type="ARBA" id="ARBA00022491"/>
    </source>
</evidence>
<dbReference type="Pfam" id="PF01325">
    <property type="entry name" value="Fe_dep_repress"/>
    <property type="match status" value="1"/>
</dbReference>
<dbReference type="GO" id="GO:0003677">
    <property type="term" value="F:DNA binding"/>
    <property type="evidence" value="ECO:0007669"/>
    <property type="project" value="UniProtKB-KW"/>
</dbReference>
<evidence type="ECO:0000256" key="5">
    <source>
        <dbReference type="ARBA" id="ARBA00022490"/>
    </source>
</evidence>
<dbReference type="NCBIfam" id="NF008273">
    <property type="entry name" value="PRK11050.1"/>
    <property type="match status" value="1"/>
</dbReference>
<keyword evidence="9" id="KW-0010">Activator</keyword>
<dbReference type="InterPro" id="IPR050536">
    <property type="entry name" value="DtxR_MntR_Metal-Reg"/>
</dbReference>
<comment type="subcellular location">
    <subcellularLocation>
        <location evidence="1">Cytoplasm</location>
    </subcellularLocation>
</comment>
<dbReference type="InterPro" id="IPR011991">
    <property type="entry name" value="ArsR-like_HTH"/>
</dbReference>
<dbReference type="EMBL" id="JTDN01000002">
    <property type="protein sequence ID" value="KHL24705.1"/>
    <property type="molecule type" value="Genomic_DNA"/>
</dbReference>
<evidence type="ECO:0000256" key="8">
    <source>
        <dbReference type="ARBA" id="ARBA00023125"/>
    </source>
</evidence>
<dbReference type="InterPro" id="IPR022689">
    <property type="entry name" value="Iron_dep_repressor"/>
</dbReference>
<evidence type="ECO:0000256" key="13">
    <source>
        <dbReference type="ARBA" id="ARBA00032593"/>
    </source>
</evidence>
<organism evidence="15 16">
    <name type="scientific">Croceibacterium mercuriale</name>
    <dbReference type="NCBI Taxonomy" id="1572751"/>
    <lineage>
        <taxon>Bacteria</taxon>
        <taxon>Pseudomonadati</taxon>
        <taxon>Pseudomonadota</taxon>
        <taxon>Alphaproteobacteria</taxon>
        <taxon>Sphingomonadales</taxon>
        <taxon>Erythrobacteraceae</taxon>
        <taxon>Croceibacterium</taxon>
    </lineage>
</organism>
<dbReference type="InterPro" id="IPR022687">
    <property type="entry name" value="HTH_DTXR"/>
</dbReference>
<dbReference type="STRING" id="1572751.PK98_12250"/>
<dbReference type="PANTHER" id="PTHR33238">
    <property type="entry name" value="IRON (METAL) DEPENDENT REPRESSOR, DTXR FAMILY"/>
    <property type="match status" value="1"/>
</dbReference>
<dbReference type="SMART" id="SM00529">
    <property type="entry name" value="HTH_DTXR"/>
    <property type="match status" value="1"/>
</dbReference>
<dbReference type="Pfam" id="PF02742">
    <property type="entry name" value="Fe_dep_repr_C"/>
    <property type="match status" value="1"/>
</dbReference>
<dbReference type="GO" id="GO:0046914">
    <property type="term" value="F:transition metal ion binding"/>
    <property type="evidence" value="ECO:0007669"/>
    <property type="project" value="InterPro"/>
</dbReference>
<dbReference type="InterPro" id="IPR036421">
    <property type="entry name" value="Fe_dep_repressor_sf"/>
</dbReference>